<evidence type="ECO:0000313" key="1">
    <source>
        <dbReference type="Proteomes" id="UP000695022"/>
    </source>
</evidence>
<dbReference type="Gene3D" id="1.25.40.10">
    <property type="entry name" value="Tetratricopeptide repeat domain"/>
    <property type="match status" value="1"/>
</dbReference>
<reference evidence="2 3" key="1">
    <citation type="submission" date="2025-05" db="UniProtKB">
        <authorList>
            <consortium name="RefSeq"/>
        </authorList>
    </citation>
    <scope>IDENTIFICATION</scope>
</reference>
<keyword evidence="1" id="KW-1185">Reference proteome</keyword>
<dbReference type="InterPro" id="IPR011990">
    <property type="entry name" value="TPR-like_helical_dom_sf"/>
</dbReference>
<dbReference type="InterPro" id="IPR039494">
    <property type="entry name" value="F8A"/>
</dbReference>
<dbReference type="PANTHER" id="PTHR16797">
    <property type="entry name" value="FACTOR VIII-ASSOCIATED GENE 1"/>
    <property type="match status" value="1"/>
</dbReference>
<evidence type="ECO:0000313" key="2">
    <source>
        <dbReference type="RefSeq" id="XP_014678728.1"/>
    </source>
</evidence>
<evidence type="ECO:0000313" key="3">
    <source>
        <dbReference type="RefSeq" id="XP_014678729.1"/>
    </source>
</evidence>
<sequence>MEQQVLLGLGTGQPDFLAHYRAISSKLKKRWLKKPNVAEASEQFRQLAKAQEHDYPHYSAFSCLAMARCEHTLGNPQGEVQALTRAARSFMDAERLQKEIGTLGFEENLAAAMNCYSHAIRVHSEHKQFPLAAALCRELGNALKELGKPREAITHYQRAAEPSEAEPLDCSRVALASWRRVPDRDAGDYDGALAVLTEMAQIAEDRGGGAGGKPMGAYSDMLAECEVTRVLLLMLLRPTPQRTQPAHSRLLEKYAWASAEDAAPPFLSDDLFLLLQSLVMACQSRDLIALPLLQADLQMHLSVQQSGLLHKLVSEMLSRSKELL</sequence>
<protein>
    <submittedName>
        <fullName evidence="2">Factor VIII intron 22 protein-like isoform X1</fullName>
    </submittedName>
    <submittedName>
        <fullName evidence="3">Factor VIII intron 22 protein-like isoform X2</fullName>
    </submittedName>
</protein>
<proteinExistence type="predicted"/>
<dbReference type="PANTHER" id="PTHR16797:SF4">
    <property type="entry name" value="40-KDA HUNTINGTIN-ASSOCIATED PROTEIN"/>
    <property type="match status" value="1"/>
</dbReference>
<name>A0ABM1F2Q7_PRICU</name>
<dbReference type="Proteomes" id="UP000695022">
    <property type="component" value="Unplaced"/>
</dbReference>
<dbReference type="RefSeq" id="XP_014678728.1">
    <property type="nucleotide sequence ID" value="XM_014823242.1"/>
</dbReference>
<dbReference type="RefSeq" id="XP_014678729.1">
    <property type="nucleotide sequence ID" value="XM_014823243.1"/>
</dbReference>
<dbReference type="SUPFAM" id="SSF48452">
    <property type="entry name" value="TPR-like"/>
    <property type="match status" value="1"/>
</dbReference>
<accession>A0ABM1F2Q7</accession>
<gene>
    <name evidence="2 3" type="primary">LOC106818542</name>
</gene>
<dbReference type="GeneID" id="106818542"/>
<organism evidence="1 2">
    <name type="scientific">Priapulus caudatus</name>
    <name type="common">Priapulid worm</name>
    <dbReference type="NCBI Taxonomy" id="37621"/>
    <lineage>
        <taxon>Eukaryota</taxon>
        <taxon>Metazoa</taxon>
        <taxon>Ecdysozoa</taxon>
        <taxon>Scalidophora</taxon>
        <taxon>Priapulida</taxon>
        <taxon>Priapulimorpha</taxon>
        <taxon>Priapulimorphida</taxon>
        <taxon>Priapulidae</taxon>
        <taxon>Priapulus</taxon>
    </lineage>
</organism>